<organism evidence="2 3">
    <name type="scientific">Drosophila gunungcola</name>
    <name type="common">fruit fly</name>
    <dbReference type="NCBI Taxonomy" id="103775"/>
    <lineage>
        <taxon>Eukaryota</taxon>
        <taxon>Metazoa</taxon>
        <taxon>Ecdysozoa</taxon>
        <taxon>Arthropoda</taxon>
        <taxon>Hexapoda</taxon>
        <taxon>Insecta</taxon>
        <taxon>Pterygota</taxon>
        <taxon>Neoptera</taxon>
        <taxon>Endopterygota</taxon>
        <taxon>Diptera</taxon>
        <taxon>Brachycera</taxon>
        <taxon>Muscomorpha</taxon>
        <taxon>Ephydroidea</taxon>
        <taxon>Drosophilidae</taxon>
        <taxon>Drosophila</taxon>
        <taxon>Sophophora</taxon>
    </lineage>
</organism>
<feature type="region of interest" description="Disordered" evidence="1">
    <location>
        <begin position="1"/>
        <end position="64"/>
    </location>
</feature>
<evidence type="ECO:0000313" key="2">
    <source>
        <dbReference type="EMBL" id="KAI8037806.1"/>
    </source>
</evidence>
<feature type="compositionally biased region" description="Basic and acidic residues" evidence="1">
    <location>
        <begin position="24"/>
        <end position="60"/>
    </location>
</feature>
<protein>
    <submittedName>
        <fullName evidence="2">Uncharacterized protein</fullName>
    </submittedName>
</protein>
<name>A0A9Q0BMZ9_9MUSC</name>
<keyword evidence="3" id="KW-1185">Reference proteome</keyword>
<accession>A0A9Q0BMZ9</accession>
<reference evidence="2" key="1">
    <citation type="journal article" date="2023" name="Genome Biol. Evol.">
        <title>Long-read-based Genome Assembly of Drosophila gunungcola Reveals Fewer Chemosensory Genes in Flower-breeding Species.</title>
        <authorList>
            <person name="Negi A."/>
            <person name="Liao B.Y."/>
            <person name="Yeh S.D."/>
        </authorList>
    </citation>
    <scope>NUCLEOTIDE SEQUENCE</scope>
    <source>
        <strain evidence="2">Sukarami</strain>
    </source>
</reference>
<dbReference type="AlphaFoldDB" id="A0A9Q0BMZ9"/>
<dbReference type="EMBL" id="JAMKOV010000010">
    <property type="protein sequence ID" value="KAI8037806.1"/>
    <property type="molecule type" value="Genomic_DNA"/>
</dbReference>
<evidence type="ECO:0000256" key="1">
    <source>
        <dbReference type="SAM" id="MobiDB-lite"/>
    </source>
</evidence>
<evidence type="ECO:0000313" key="3">
    <source>
        <dbReference type="Proteomes" id="UP001059596"/>
    </source>
</evidence>
<proteinExistence type="predicted"/>
<sequence length="206" mass="22631">MQDNRREASHPPAPERLPLVANRAAEDGRSSDPKADKDGADSRNNRRDSRISSVRPKDSRVVSSNVLRANRLKVNKAVISNVPRDKDNKVVTSSVLRDKDNKVVTSNVLKDPKHSRHRVNKVVTSNVPRDKVNKVVTSNDPRANRLKVNKAAISSVRKDNSKGATSRASRASRVKGATNPVEPRSSSSKLLDHCRLSQRAVSSGEP</sequence>
<gene>
    <name evidence="2" type="ORF">M5D96_009307</name>
</gene>
<feature type="region of interest" description="Disordered" evidence="1">
    <location>
        <begin position="154"/>
        <end position="206"/>
    </location>
</feature>
<comment type="caution">
    <text evidence="2">The sequence shown here is derived from an EMBL/GenBank/DDBJ whole genome shotgun (WGS) entry which is preliminary data.</text>
</comment>
<dbReference type="Proteomes" id="UP001059596">
    <property type="component" value="Unassembled WGS sequence"/>
</dbReference>